<comment type="subcellular location">
    <subcellularLocation>
        <location evidence="4">Chromosome</location>
        <location evidence="4">Centromere</location>
        <location evidence="4">Kinetochore</location>
    </subcellularLocation>
    <subcellularLocation>
        <location evidence="2">Cytoplasm</location>
        <location evidence="2">Cytoskeleton</location>
        <location evidence="2">Microtubule organizing center</location>
        <location evidence="2">Centrosome</location>
    </subcellularLocation>
    <subcellularLocation>
        <location evidence="1">Cytoplasm</location>
        <location evidence="1">Cytoskeleton</location>
        <location evidence="1">Spindle</location>
    </subcellularLocation>
    <subcellularLocation>
        <location evidence="3">Golgi apparatus</location>
        <location evidence="3">trans-Golgi network</location>
    </subcellularLocation>
</comment>
<evidence type="ECO:0000256" key="1">
    <source>
        <dbReference type="ARBA" id="ARBA00004186"/>
    </source>
</evidence>
<dbReference type="GO" id="GO:0045180">
    <property type="term" value="C:basal cortex"/>
    <property type="evidence" value="ECO:0007669"/>
    <property type="project" value="TreeGrafter"/>
</dbReference>
<keyword evidence="21" id="KW-1185">Reference proteome</keyword>
<dbReference type="InterPro" id="IPR048491">
    <property type="entry name" value="XMAP215_CLASP_TOG"/>
</dbReference>
<dbReference type="FunFam" id="1.25.10.10:FF:000005">
    <property type="entry name" value="CLIP-associating protein 1 isoform 2"/>
    <property type="match status" value="1"/>
</dbReference>
<dbReference type="GO" id="GO:0043515">
    <property type="term" value="F:kinetochore binding"/>
    <property type="evidence" value="ECO:0007669"/>
    <property type="project" value="TreeGrafter"/>
</dbReference>
<dbReference type="InterPro" id="IPR021133">
    <property type="entry name" value="HEAT_type_2"/>
</dbReference>
<keyword evidence="7" id="KW-0963">Cytoplasm</keyword>
<dbReference type="Pfam" id="PF12348">
    <property type="entry name" value="CLASP_N"/>
    <property type="match status" value="1"/>
</dbReference>
<protein>
    <submittedName>
        <fullName evidence="20">CLAP1 protein</fullName>
    </submittedName>
</protein>
<comment type="similarity">
    <text evidence="5">Belongs to the CLASP family.</text>
</comment>
<dbReference type="FunFam" id="1.25.10.10:FF:000031">
    <property type="entry name" value="CLIP-associating protein 1 isoform 2"/>
    <property type="match status" value="1"/>
</dbReference>
<evidence type="ECO:0000256" key="9">
    <source>
        <dbReference type="ARBA" id="ARBA00022701"/>
    </source>
</evidence>
<evidence type="ECO:0000256" key="12">
    <source>
        <dbReference type="ARBA" id="ARBA00022838"/>
    </source>
</evidence>
<feature type="non-terminal residue" evidence="20">
    <location>
        <position position="1"/>
    </location>
</feature>
<feature type="repeat" description="HEAT" evidence="17">
    <location>
        <begin position="168"/>
        <end position="206"/>
    </location>
</feature>
<evidence type="ECO:0000256" key="7">
    <source>
        <dbReference type="ARBA" id="ARBA00022490"/>
    </source>
</evidence>
<evidence type="ECO:0000256" key="5">
    <source>
        <dbReference type="ARBA" id="ARBA00009549"/>
    </source>
</evidence>
<keyword evidence="16" id="KW-0137">Centromere</keyword>
<dbReference type="PANTHER" id="PTHR21567:SF28">
    <property type="entry name" value="CLIP-ASSOCIATING PROTEIN 1"/>
    <property type="match status" value="1"/>
</dbReference>
<evidence type="ECO:0000259" key="19">
    <source>
        <dbReference type="SMART" id="SM01349"/>
    </source>
</evidence>
<dbReference type="GO" id="GO:0072686">
    <property type="term" value="C:mitotic spindle"/>
    <property type="evidence" value="ECO:0007669"/>
    <property type="project" value="TreeGrafter"/>
</dbReference>
<feature type="compositionally biased region" description="Polar residues" evidence="18">
    <location>
        <begin position="716"/>
        <end position="725"/>
    </location>
</feature>
<feature type="compositionally biased region" description="Low complexity" evidence="18">
    <location>
        <begin position="253"/>
        <end position="267"/>
    </location>
</feature>
<dbReference type="GO" id="GO:0005876">
    <property type="term" value="C:spindle microtubule"/>
    <property type="evidence" value="ECO:0007669"/>
    <property type="project" value="TreeGrafter"/>
</dbReference>
<evidence type="ECO:0000256" key="2">
    <source>
        <dbReference type="ARBA" id="ARBA00004300"/>
    </source>
</evidence>
<dbReference type="GO" id="GO:0007026">
    <property type="term" value="P:negative regulation of microtubule depolymerization"/>
    <property type="evidence" value="ECO:0007669"/>
    <property type="project" value="UniProtKB-ARBA"/>
</dbReference>
<feature type="domain" description="TOG" evidence="19">
    <location>
        <begin position="878"/>
        <end position="1115"/>
    </location>
</feature>
<feature type="non-terminal residue" evidence="20">
    <location>
        <position position="1529"/>
    </location>
</feature>
<sequence>MEPSMEYCLAQVLQKDVGKRLQVGQELIDYFSDKQKSADLEHDQTMLDKMVDGLATSWVNSSNYKVVLLGIDILSALVSRLQDRFKAQIGTVLPSLLDRLGDSKDSVREQDQTLLLKIMEQAANPQYVWDRMLGGFKHKNFRTREGICLCLIATLNASGAQSLTLSKIVPHICNLLGDPNSQVRDAAINSLVEIYRHVGERVRADLSKKGLPQSRLNVIFTKFDEVQKSGNMIQSSGDKIFDDEDSVDGNRPSSASSSTSSKAPANSRRVGMGTTRRLGSAALGSKSSTAKEGAGAVDEEDFIKAFEDVPTVQIYSSRDLEESINKIREILSDDKHDWEQRVSALKKIRSLLLAGAAEYDNFFQHLRLLDGAFKLSAKDLRSQVVREACITLGHLSSVLGNKFDHGAEAIMPTIFNLIPNSAKVMATSGVVAVRLIIRHTHIPRLIPIITSNCTSKSVAVRRRCFEFLDLLLQEWQTHSLERHISVLAETIKKGIHDADSEARIEARKCYWGFHSHFSREAEHLYHTLESSYQKALQSHLKNSDSIVSLPQSDRSSSSSQESLNRPLSAKRSPTGSTTSRASTVSTKSVSTPGSLQRSRSDVDVNAAASAKSKVTSSGASTPFSSAAALPPGSYASLGRIRTRRQSSGSATSVTSTPADTRGRSRAKVVSQSQPGSRSSSPGKLLGSAYGGLSGGASRVQPVPSSSEKRSKIPRSQGCSRETSPNRIGLARSSRIPRPSMSQGCSRDTSRESSRDTSPARGFPPLASRRHSRSTSALSTADSVGQSDRFGLGQPGRMPASVNAMRVLSTSTDLEAAVADALVRGKIQNASDTGKWLKKKPVRRRYEPYGMYSDDDANSDASSACSERSYGSRNGGIPHYLRQTEDVAEVLNHCASSNWSERKEGLIGLQNLLKSQRTLSRVELKRLCEIFTRMFADPHSKVFSMFLETLVDFIIIHKDDLQDWLFVLLTQLLKKMGADLLGSVQAKVQKALDVTRDSFPFDQQFNILMRFIVDQTQTPNLKVKVAILKYIESLARQMDPTDFVNSSETRLAVSRIITWTTEPKSSDVRKAAQIVLISLFELNTPEFTMLLGALPKTFQDGATKLLHNHLKNSSNTSVGSPSNTLGRTPSRHSSSRTSPLTSPTNCSHGGLSPSMLDYDTENLNSDEIYSSLRGVTEAIEKFSFRSQEDLNEPIKRDGKKDCDIVSRDGGLAVPTSDVRGSSDIVEGGRMALDNKTSLLNTQPPRAFSGPRAREYNPYPYADTINTYDKTALKEAVFDDDMDQLRDEVPIDHSDLVADLLKELSNHNERVEERKGALLELLKITREDNLGVWEEHFKTILLLLLETLGDKDHSIRALALRVLREILRNQPARFKNYAELTIMKTLEAHKDSHKEVVRAAEEAASTLASSIHPEQCIKVLCPIIQTADYPINLAAIKMQTKVIERISKESLHQLLPDIIPGLLQGYDNTESSVRKASVFCLVAIYSVIGEELKPHLAQLTGSKMKLLNLYIKRAQTTNSNSSSSSDVSTHS</sequence>
<dbReference type="GO" id="GO:0000776">
    <property type="term" value="C:kinetochore"/>
    <property type="evidence" value="ECO:0007669"/>
    <property type="project" value="UniProtKB-KW"/>
</dbReference>
<evidence type="ECO:0000313" key="20">
    <source>
        <dbReference type="EMBL" id="NXV98982.1"/>
    </source>
</evidence>
<dbReference type="Proteomes" id="UP000563060">
    <property type="component" value="Unassembled WGS sequence"/>
</dbReference>
<feature type="region of interest" description="Disordered" evidence="18">
    <location>
        <begin position="543"/>
        <end position="797"/>
    </location>
</feature>
<evidence type="ECO:0000256" key="8">
    <source>
        <dbReference type="ARBA" id="ARBA00022618"/>
    </source>
</evidence>
<dbReference type="InterPro" id="IPR011989">
    <property type="entry name" value="ARM-like"/>
</dbReference>
<feature type="compositionally biased region" description="Polar residues" evidence="18">
    <location>
        <begin position="645"/>
        <end position="658"/>
    </location>
</feature>
<dbReference type="PROSITE" id="PS50077">
    <property type="entry name" value="HEAT_REPEAT"/>
    <property type="match status" value="1"/>
</dbReference>
<evidence type="ECO:0000256" key="18">
    <source>
        <dbReference type="SAM" id="MobiDB-lite"/>
    </source>
</evidence>
<feature type="compositionally biased region" description="Low complexity" evidence="18">
    <location>
        <begin position="668"/>
        <end position="687"/>
    </location>
</feature>
<feature type="compositionally biased region" description="Low complexity" evidence="18">
    <location>
        <begin position="606"/>
        <end position="621"/>
    </location>
</feature>
<keyword evidence="14" id="KW-0206">Cytoskeleton</keyword>
<dbReference type="GO" id="GO:0005813">
    <property type="term" value="C:centrosome"/>
    <property type="evidence" value="ECO:0007669"/>
    <property type="project" value="UniProtKB-SubCell"/>
</dbReference>
<reference evidence="20 21" key="1">
    <citation type="submission" date="2019-09" db="EMBL/GenBank/DDBJ databases">
        <title>Bird 10,000 Genomes (B10K) Project - Family phase.</title>
        <authorList>
            <person name="Zhang G."/>
        </authorList>
    </citation>
    <scope>NUCLEOTIDE SEQUENCE [LARGE SCALE GENOMIC DNA]</scope>
    <source>
        <strain evidence="20">B10K-DU-006-09</strain>
        <tissue evidence="20">Muscle</tissue>
    </source>
</reference>
<dbReference type="EMBL" id="VZZT01000012">
    <property type="protein sequence ID" value="NXV98982.1"/>
    <property type="molecule type" value="Genomic_DNA"/>
</dbReference>
<dbReference type="SUPFAM" id="SSF48371">
    <property type="entry name" value="ARM repeat"/>
    <property type="match status" value="2"/>
</dbReference>
<dbReference type="Pfam" id="PF21040">
    <property type="entry name" value="CEP104-like_TOG"/>
    <property type="match status" value="1"/>
</dbReference>
<evidence type="ECO:0000256" key="14">
    <source>
        <dbReference type="ARBA" id="ARBA00023212"/>
    </source>
</evidence>
<keyword evidence="10" id="KW-0677">Repeat</keyword>
<evidence type="ECO:0000256" key="13">
    <source>
        <dbReference type="ARBA" id="ARBA00023034"/>
    </source>
</evidence>
<dbReference type="FunFam" id="1.25.10.10:FF:000001">
    <property type="entry name" value="CLIP-associating protein 1 isoform 2"/>
    <property type="match status" value="1"/>
</dbReference>
<organism evidence="20 21">
    <name type="scientific">Fregetta grallaria</name>
    <name type="common">White-bellied storm-petrel</name>
    <name type="synonym">Procellaria grallaria</name>
    <dbReference type="NCBI Taxonomy" id="79628"/>
    <lineage>
        <taxon>Eukaryota</taxon>
        <taxon>Metazoa</taxon>
        <taxon>Chordata</taxon>
        <taxon>Craniata</taxon>
        <taxon>Vertebrata</taxon>
        <taxon>Euteleostomi</taxon>
        <taxon>Archelosauria</taxon>
        <taxon>Archosauria</taxon>
        <taxon>Dinosauria</taxon>
        <taxon>Saurischia</taxon>
        <taxon>Theropoda</taxon>
        <taxon>Coelurosauria</taxon>
        <taxon>Aves</taxon>
        <taxon>Neognathae</taxon>
        <taxon>Neoaves</taxon>
        <taxon>Aequornithes</taxon>
        <taxon>Procellariiformes</taxon>
        <taxon>Hydrobatidae</taxon>
        <taxon>Fregetta</taxon>
    </lineage>
</organism>
<keyword evidence="12" id="KW-0995">Kinetochore</keyword>
<evidence type="ECO:0000256" key="3">
    <source>
        <dbReference type="ARBA" id="ARBA00004601"/>
    </source>
</evidence>
<feature type="region of interest" description="Disordered" evidence="18">
    <location>
        <begin position="234"/>
        <end position="292"/>
    </location>
</feature>
<evidence type="ECO:0000313" key="21">
    <source>
        <dbReference type="Proteomes" id="UP000563060"/>
    </source>
</evidence>
<dbReference type="Pfam" id="PF21041">
    <property type="entry name" value="XMAP215_CLASP_TOG"/>
    <property type="match status" value="1"/>
</dbReference>
<dbReference type="PANTHER" id="PTHR21567">
    <property type="entry name" value="CLASP"/>
    <property type="match status" value="1"/>
</dbReference>
<dbReference type="SMART" id="SM01349">
    <property type="entry name" value="TOG"/>
    <property type="match status" value="4"/>
</dbReference>
<accession>A0A7L3YBN6</accession>
<dbReference type="GO" id="GO:0030010">
    <property type="term" value="P:establishment of cell polarity"/>
    <property type="evidence" value="ECO:0007669"/>
    <property type="project" value="UniProtKB-ARBA"/>
</dbReference>
<evidence type="ECO:0000256" key="17">
    <source>
        <dbReference type="PROSITE-ProRule" id="PRU00103"/>
    </source>
</evidence>
<dbReference type="GO" id="GO:0008017">
    <property type="term" value="F:microtubule binding"/>
    <property type="evidence" value="ECO:0007669"/>
    <property type="project" value="TreeGrafter"/>
</dbReference>
<dbReference type="InterPro" id="IPR034085">
    <property type="entry name" value="TOG"/>
</dbReference>
<evidence type="ECO:0000256" key="10">
    <source>
        <dbReference type="ARBA" id="ARBA00022737"/>
    </source>
</evidence>
<keyword evidence="11" id="KW-0498">Mitosis</keyword>
<evidence type="ECO:0000256" key="16">
    <source>
        <dbReference type="ARBA" id="ARBA00023328"/>
    </source>
</evidence>
<dbReference type="Gene3D" id="1.25.10.10">
    <property type="entry name" value="Leucine-rich Repeat Variant"/>
    <property type="match status" value="4"/>
</dbReference>
<evidence type="ECO:0000256" key="4">
    <source>
        <dbReference type="ARBA" id="ARBA00004629"/>
    </source>
</evidence>
<dbReference type="GO" id="GO:0051301">
    <property type="term" value="P:cell division"/>
    <property type="evidence" value="ECO:0007669"/>
    <property type="project" value="UniProtKB-KW"/>
</dbReference>
<dbReference type="GO" id="GO:0005881">
    <property type="term" value="C:cytoplasmic microtubule"/>
    <property type="evidence" value="ECO:0007669"/>
    <property type="project" value="TreeGrafter"/>
</dbReference>
<dbReference type="GO" id="GO:0005794">
    <property type="term" value="C:Golgi apparatus"/>
    <property type="evidence" value="ECO:0007669"/>
    <property type="project" value="UniProtKB-SubCell"/>
</dbReference>
<evidence type="ECO:0000256" key="15">
    <source>
        <dbReference type="ARBA" id="ARBA00023306"/>
    </source>
</evidence>
<feature type="domain" description="TOG" evidence="19">
    <location>
        <begin position="319"/>
        <end position="551"/>
    </location>
</feature>
<dbReference type="Pfam" id="PF23271">
    <property type="entry name" value="HEAT_GCN1"/>
    <property type="match status" value="1"/>
</dbReference>
<keyword evidence="13" id="KW-0333">Golgi apparatus</keyword>
<feature type="compositionally biased region" description="Low complexity" evidence="18">
    <location>
        <begin position="548"/>
        <end position="567"/>
    </location>
</feature>
<feature type="compositionally biased region" description="Polar residues" evidence="18">
    <location>
        <begin position="1110"/>
        <end position="1125"/>
    </location>
</feature>
<dbReference type="GO" id="GO:0090307">
    <property type="term" value="P:mitotic spindle assembly"/>
    <property type="evidence" value="ECO:0007669"/>
    <property type="project" value="TreeGrafter"/>
</dbReference>
<proteinExistence type="inferred from homology"/>
<feature type="domain" description="TOG" evidence="19">
    <location>
        <begin position="1282"/>
        <end position="1518"/>
    </location>
</feature>
<gene>
    <name evidence="20" type="primary">Clasp1_0</name>
    <name evidence="20" type="ORF">FREGRA_R03433</name>
</gene>
<feature type="region of interest" description="Disordered" evidence="18">
    <location>
        <begin position="849"/>
        <end position="869"/>
    </location>
</feature>
<dbReference type="FunFam" id="1.25.10.10:FF:000006">
    <property type="entry name" value="CLIP-associating protein 1 isoform 2"/>
    <property type="match status" value="1"/>
</dbReference>
<evidence type="ECO:0000256" key="6">
    <source>
        <dbReference type="ARBA" id="ARBA00022454"/>
    </source>
</evidence>
<evidence type="ECO:0000256" key="11">
    <source>
        <dbReference type="ARBA" id="ARBA00022776"/>
    </source>
</evidence>
<feature type="compositionally biased region" description="Polar residues" evidence="18">
    <location>
        <begin position="773"/>
        <end position="785"/>
    </location>
</feature>
<dbReference type="InterPro" id="IPR016024">
    <property type="entry name" value="ARM-type_fold"/>
</dbReference>
<keyword evidence="6" id="KW-0158">Chromosome</keyword>
<keyword evidence="9" id="KW-0493">Microtubule</keyword>
<name>A0A7L3YBN6_FREGA</name>
<feature type="compositionally biased region" description="Polar residues" evidence="18">
    <location>
        <begin position="571"/>
        <end position="597"/>
    </location>
</feature>
<feature type="region of interest" description="Disordered" evidence="18">
    <location>
        <begin position="1109"/>
        <end position="1158"/>
    </location>
</feature>
<feature type="compositionally biased region" description="Low complexity" evidence="18">
    <location>
        <begin position="1134"/>
        <end position="1143"/>
    </location>
</feature>
<dbReference type="InterPro" id="IPR057546">
    <property type="entry name" value="HEAT_GCN1"/>
</dbReference>
<feature type="domain" description="TOG" evidence="19">
    <location>
        <begin position="1"/>
        <end position="232"/>
    </location>
</feature>
<dbReference type="GO" id="GO:0040001">
    <property type="term" value="P:establishment of mitotic spindle localization"/>
    <property type="evidence" value="ECO:0007669"/>
    <property type="project" value="TreeGrafter"/>
</dbReference>
<dbReference type="InterPro" id="IPR024395">
    <property type="entry name" value="CLASP_N_dom"/>
</dbReference>
<keyword evidence="8" id="KW-0132">Cell division</keyword>
<keyword evidence="15" id="KW-0131">Cell cycle</keyword>
<comment type="caution">
    <text evidence="20">The sequence shown here is derived from an EMBL/GenBank/DDBJ whole genome shotgun (WGS) entry which is preliminary data.</text>
</comment>